<accession>A0A0R3KPK5</accession>
<dbReference type="RefSeq" id="WP_057849886.1">
    <property type="nucleotide sequence ID" value="NZ_LLXX01000050.1"/>
</dbReference>
<name>A0A0R3KPK5_9BRAD</name>
<protein>
    <submittedName>
        <fullName evidence="1">Uncharacterized protein</fullName>
    </submittedName>
</protein>
<dbReference type="OrthoDB" id="9986984at2"/>
<organism evidence="1 2">
    <name type="scientific">Bradyrhizobium valentinum</name>
    <dbReference type="NCBI Taxonomy" id="1518501"/>
    <lineage>
        <taxon>Bacteria</taxon>
        <taxon>Pseudomonadati</taxon>
        <taxon>Pseudomonadota</taxon>
        <taxon>Alphaproteobacteria</taxon>
        <taxon>Hyphomicrobiales</taxon>
        <taxon>Nitrobacteraceae</taxon>
        <taxon>Bradyrhizobium</taxon>
    </lineage>
</organism>
<keyword evidence="2" id="KW-1185">Reference proteome</keyword>
<dbReference type="AlphaFoldDB" id="A0A0R3KPK5"/>
<proteinExistence type="predicted"/>
<dbReference type="EMBL" id="LLXX01000050">
    <property type="protein sequence ID" value="KRR10543.1"/>
    <property type="molecule type" value="Genomic_DNA"/>
</dbReference>
<reference evidence="1 2" key="1">
    <citation type="submission" date="2014-03" db="EMBL/GenBank/DDBJ databases">
        <title>Bradyrhizobium valentinum sp. nov., isolated from effective nodules of Lupinus mariae-josephae, a lupine endemic of basic-lime soils in Eastern Spain.</title>
        <authorList>
            <person name="Duran D."/>
            <person name="Rey L."/>
            <person name="Navarro A."/>
            <person name="Busquets A."/>
            <person name="Imperial J."/>
            <person name="Ruiz-Argueso T."/>
        </authorList>
    </citation>
    <scope>NUCLEOTIDE SEQUENCE [LARGE SCALE GENOMIC DNA]</scope>
    <source>
        <strain evidence="1 2">LmjM3</strain>
    </source>
</reference>
<dbReference type="STRING" id="1518501.CQ10_29290"/>
<gene>
    <name evidence="1" type="ORF">CP49_12220</name>
</gene>
<evidence type="ECO:0000313" key="2">
    <source>
        <dbReference type="Proteomes" id="UP000051913"/>
    </source>
</evidence>
<dbReference type="Proteomes" id="UP000051913">
    <property type="component" value="Unassembled WGS sequence"/>
</dbReference>
<sequence length="102" mass="11617">MSTILRRRRGSRLSLGPYRRHELLGGRATYPVQGYDGYGDGHETDMRKFIGPEMRADWAANRAALMDFWQSGMSEVDVFPHNCLPWLCFGRPRSPAVGRGVF</sequence>
<evidence type="ECO:0000313" key="1">
    <source>
        <dbReference type="EMBL" id="KRR10543.1"/>
    </source>
</evidence>
<comment type="caution">
    <text evidence="1">The sequence shown here is derived from an EMBL/GenBank/DDBJ whole genome shotgun (WGS) entry which is preliminary data.</text>
</comment>